<dbReference type="AlphaFoldDB" id="A0A6P0UPC5"/>
<accession>A0A6P0UPC5</accession>
<gene>
    <name evidence="7" type="ORF">GWK08_17275</name>
</gene>
<dbReference type="Gene3D" id="1.10.10.10">
    <property type="entry name" value="Winged helix-like DNA-binding domain superfamily/Winged helix DNA-binding domain"/>
    <property type="match status" value="1"/>
</dbReference>
<dbReference type="PANTHER" id="PTHR43133">
    <property type="entry name" value="RNA POLYMERASE ECF-TYPE SIGMA FACTO"/>
    <property type="match status" value="1"/>
</dbReference>
<dbReference type="GO" id="GO:0003677">
    <property type="term" value="F:DNA binding"/>
    <property type="evidence" value="ECO:0007669"/>
    <property type="project" value="InterPro"/>
</dbReference>
<comment type="similarity">
    <text evidence="1">Belongs to the sigma-70 factor family. ECF subfamily.</text>
</comment>
<dbReference type="Pfam" id="PF08281">
    <property type="entry name" value="Sigma70_r4_2"/>
    <property type="match status" value="1"/>
</dbReference>
<keyword evidence="3" id="KW-0731">Sigma factor</keyword>
<keyword evidence="8" id="KW-1185">Reference proteome</keyword>
<evidence type="ECO:0000259" key="5">
    <source>
        <dbReference type="Pfam" id="PF04542"/>
    </source>
</evidence>
<dbReference type="InterPro" id="IPR013249">
    <property type="entry name" value="RNA_pol_sigma70_r4_t2"/>
</dbReference>
<name>A0A6P0UPC5_9FLAO</name>
<keyword evidence="4" id="KW-0804">Transcription</keyword>
<dbReference type="GO" id="GO:0006352">
    <property type="term" value="P:DNA-templated transcription initiation"/>
    <property type="evidence" value="ECO:0007669"/>
    <property type="project" value="InterPro"/>
</dbReference>
<dbReference type="SUPFAM" id="SSF88946">
    <property type="entry name" value="Sigma2 domain of RNA polymerase sigma factors"/>
    <property type="match status" value="1"/>
</dbReference>
<dbReference type="InterPro" id="IPR007627">
    <property type="entry name" value="RNA_pol_sigma70_r2"/>
</dbReference>
<protein>
    <submittedName>
        <fullName evidence="7">RNA polymerase sigma factor</fullName>
    </submittedName>
</protein>
<evidence type="ECO:0000259" key="6">
    <source>
        <dbReference type="Pfam" id="PF08281"/>
    </source>
</evidence>
<dbReference type="InterPro" id="IPR013325">
    <property type="entry name" value="RNA_pol_sigma_r2"/>
</dbReference>
<dbReference type="EMBL" id="JAABOO010000004">
    <property type="protein sequence ID" value="NER15211.1"/>
    <property type="molecule type" value="Genomic_DNA"/>
</dbReference>
<dbReference type="InterPro" id="IPR014284">
    <property type="entry name" value="RNA_pol_sigma-70_dom"/>
</dbReference>
<sequence length="225" mass="26556">MKALRINDYRTYTISDSNVVKRVISGEKELYEILLRRNNQKLFRVIRGYINDHNEIEDIMQNTYLKAYEKLHQFKHNSSFSTWLIRIGINEALAKLKSKGKYIDIYTSENELPTKNNILEMPDSEQSNPEKALMQQEAKQVLQKAIDNLSVKYRTVYILKEIEEMSISEIADCLQLSNSNVKVRLHRAKSMLKEELYELSTTRNIFEFRFGKCDRMVDFVMNNLP</sequence>
<dbReference type="NCBIfam" id="NF008888">
    <property type="entry name" value="PRK11922.1"/>
    <property type="match status" value="1"/>
</dbReference>
<reference evidence="7 8" key="1">
    <citation type="submission" date="2020-01" db="EMBL/GenBank/DDBJ databases">
        <title>Leptobacterium flavescens.</title>
        <authorList>
            <person name="Wang G."/>
        </authorList>
    </citation>
    <scope>NUCLEOTIDE SEQUENCE [LARGE SCALE GENOMIC DNA]</scope>
    <source>
        <strain evidence="7 8">KCTC 22160</strain>
    </source>
</reference>
<dbReference type="Gene3D" id="1.10.1740.10">
    <property type="match status" value="1"/>
</dbReference>
<dbReference type="NCBIfam" id="TIGR02937">
    <property type="entry name" value="sigma70-ECF"/>
    <property type="match status" value="1"/>
</dbReference>
<dbReference type="PANTHER" id="PTHR43133:SF51">
    <property type="entry name" value="RNA POLYMERASE SIGMA FACTOR"/>
    <property type="match status" value="1"/>
</dbReference>
<evidence type="ECO:0000313" key="8">
    <source>
        <dbReference type="Proteomes" id="UP000468581"/>
    </source>
</evidence>
<evidence type="ECO:0000256" key="1">
    <source>
        <dbReference type="ARBA" id="ARBA00010641"/>
    </source>
</evidence>
<dbReference type="InterPro" id="IPR036388">
    <property type="entry name" value="WH-like_DNA-bd_sf"/>
</dbReference>
<feature type="domain" description="RNA polymerase sigma factor 70 region 4 type 2" evidence="6">
    <location>
        <begin position="140"/>
        <end position="192"/>
    </location>
</feature>
<comment type="caution">
    <text evidence="7">The sequence shown here is derived from an EMBL/GenBank/DDBJ whole genome shotgun (WGS) entry which is preliminary data.</text>
</comment>
<dbReference type="SUPFAM" id="SSF88659">
    <property type="entry name" value="Sigma3 and sigma4 domains of RNA polymerase sigma factors"/>
    <property type="match status" value="1"/>
</dbReference>
<feature type="domain" description="RNA polymerase sigma-70 region 2" evidence="5">
    <location>
        <begin position="34"/>
        <end position="100"/>
    </location>
</feature>
<dbReference type="CDD" id="cd06171">
    <property type="entry name" value="Sigma70_r4"/>
    <property type="match status" value="1"/>
</dbReference>
<evidence type="ECO:0000313" key="7">
    <source>
        <dbReference type="EMBL" id="NER15211.1"/>
    </source>
</evidence>
<evidence type="ECO:0000256" key="4">
    <source>
        <dbReference type="ARBA" id="ARBA00023163"/>
    </source>
</evidence>
<dbReference type="Proteomes" id="UP000468581">
    <property type="component" value="Unassembled WGS sequence"/>
</dbReference>
<dbReference type="InterPro" id="IPR039425">
    <property type="entry name" value="RNA_pol_sigma-70-like"/>
</dbReference>
<keyword evidence="2" id="KW-0805">Transcription regulation</keyword>
<dbReference type="RefSeq" id="WP_163608504.1">
    <property type="nucleotide sequence ID" value="NZ_JAABOO010000004.1"/>
</dbReference>
<dbReference type="InterPro" id="IPR013324">
    <property type="entry name" value="RNA_pol_sigma_r3/r4-like"/>
</dbReference>
<dbReference type="GO" id="GO:0016987">
    <property type="term" value="F:sigma factor activity"/>
    <property type="evidence" value="ECO:0007669"/>
    <property type="project" value="UniProtKB-KW"/>
</dbReference>
<evidence type="ECO:0000256" key="2">
    <source>
        <dbReference type="ARBA" id="ARBA00023015"/>
    </source>
</evidence>
<evidence type="ECO:0000256" key="3">
    <source>
        <dbReference type="ARBA" id="ARBA00023082"/>
    </source>
</evidence>
<organism evidence="7 8">
    <name type="scientific">Leptobacterium flavescens</name>
    <dbReference type="NCBI Taxonomy" id="472055"/>
    <lineage>
        <taxon>Bacteria</taxon>
        <taxon>Pseudomonadati</taxon>
        <taxon>Bacteroidota</taxon>
        <taxon>Flavobacteriia</taxon>
        <taxon>Flavobacteriales</taxon>
        <taxon>Flavobacteriaceae</taxon>
        <taxon>Leptobacterium</taxon>
    </lineage>
</organism>
<proteinExistence type="inferred from homology"/>
<dbReference type="Pfam" id="PF04542">
    <property type="entry name" value="Sigma70_r2"/>
    <property type="match status" value="1"/>
</dbReference>